<evidence type="ECO:0000313" key="1">
    <source>
        <dbReference type="EMBL" id="GAG06586.1"/>
    </source>
</evidence>
<accession>X0W1I4</accession>
<sequence>AIVRAADAMTSAKAAFTGAARQITLALAPAVEKLGNLLAQMGKGGVLTKLADGVTWLVTTLMDLHRWALKAWVAVLKLWTGLNAMGFPTPWGKGAAGALVNAQKDLAQLIHDQKVMNASMRGHAAAARMAPGGMAKQVSPMRDVFGHMTAKENKAQTTRAKQLTALEKIRDNLHGLSRRPTGTTVP</sequence>
<proteinExistence type="predicted"/>
<comment type="caution">
    <text evidence="1">The sequence shown here is derived from an EMBL/GenBank/DDBJ whole genome shotgun (WGS) entry which is preliminary data.</text>
</comment>
<gene>
    <name evidence="1" type="ORF">S01H1_46270</name>
</gene>
<name>X0W1I4_9ZZZZ</name>
<protein>
    <submittedName>
        <fullName evidence="1">Uncharacterized protein</fullName>
    </submittedName>
</protein>
<dbReference type="EMBL" id="BARS01029622">
    <property type="protein sequence ID" value="GAG06586.1"/>
    <property type="molecule type" value="Genomic_DNA"/>
</dbReference>
<dbReference type="AlphaFoldDB" id="X0W1I4"/>
<feature type="non-terminal residue" evidence="1">
    <location>
        <position position="1"/>
    </location>
</feature>
<reference evidence="1" key="1">
    <citation type="journal article" date="2014" name="Front. Microbiol.">
        <title>High frequency of phylogenetically diverse reductive dehalogenase-homologous genes in deep subseafloor sedimentary metagenomes.</title>
        <authorList>
            <person name="Kawai M."/>
            <person name="Futagami T."/>
            <person name="Toyoda A."/>
            <person name="Takaki Y."/>
            <person name="Nishi S."/>
            <person name="Hori S."/>
            <person name="Arai W."/>
            <person name="Tsubouchi T."/>
            <person name="Morono Y."/>
            <person name="Uchiyama I."/>
            <person name="Ito T."/>
            <person name="Fujiyama A."/>
            <person name="Inagaki F."/>
            <person name="Takami H."/>
        </authorList>
    </citation>
    <scope>NUCLEOTIDE SEQUENCE</scope>
    <source>
        <strain evidence="1">Expedition CK06-06</strain>
    </source>
</reference>
<organism evidence="1">
    <name type="scientific">marine sediment metagenome</name>
    <dbReference type="NCBI Taxonomy" id="412755"/>
    <lineage>
        <taxon>unclassified sequences</taxon>
        <taxon>metagenomes</taxon>
        <taxon>ecological metagenomes</taxon>
    </lineage>
</organism>